<dbReference type="EMBL" id="JAKWFO010000002">
    <property type="protein sequence ID" value="KAI9639045.1"/>
    <property type="molecule type" value="Genomic_DNA"/>
</dbReference>
<dbReference type="AlphaFoldDB" id="A0AA38LX05"/>
<accession>A0AA38LX05</accession>
<name>A0AA38LX05_9TREE</name>
<keyword evidence="2" id="KW-1185">Reference proteome</keyword>
<dbReference type="GeneID" id="77731037"/>
<proteinExistence type="predicted"/>
<comment type="caution">
    <text evidence="1">The sequence shown here is derived from an EMBL/GenBank/DDBJ whole genome shotgun (WGS) entry which is preliminary data.</text>
</comment>
<dbReference type="InterPro" id="IPR025363">
    <property type="entry name" value="DUF4267"/>
</dbReference>
<evidence type="ECO:0000313" key="1">
    <source>
        <dbReference type="EMBL" id="KAI9639045.1"/>
    </source>
</evidence>
<dbReference type="Pfam" id="PF14087">
    <property type="entry name" value="DUF4267"/>
    <property type="match status" value="1"/>
</dbReference>
<evidence type="ECO:0000313" key="2">
    <source>
        <dbReference type="Proteomes" id="UP001164286"/>
    </source>
</evidence>
<protein>
    <recommendedName>
        <fullName evidence="3">DUF4267 domain-containing protein</fullName>
    </recommendedName>
</protein>
<gene>
    <name evidence="1" type="ORF">MKK02DRAFT_42086</name>
</gene>
<reference evidence="1" key="1">
    <citation type="journal article" date="2022" name="G3 (Bethesda)">
        <title>High quality genome of the basidiomycete yeast Dioszegia hungarica PDD-24b-2 isolated from cloud water.</title>
        <authorList>
            <person name="Jarrige D."/>
            <person name="Haridas S."/>
            <person name="Bleykasten-Grosshans C."/>
            <person name="Joly M."/>
            <person name="Nadalig T."/>
            <person name="Sancelme M."/>
            <person name="Vuilleumier S."/>
            <person name="Grigoriev I.V."/>
            <person name="Amato P."/>
            <person name="Bringel F."/>
        </authorList>
    </citation>
    <scope>NUCLEOTIDE SEQUENCE</scope>
    <source>
        <strain evidence="1">PDD-24b-2</strain>
    </source>
</reference>
<organism evidence="1 2">
    <name type="scientific">Dioszegia hungarica</name>
    <dbReference type="NCBI Taxonomy" id="4972"/>
    <lineage>
        <taxon>Eukaryota</taxon>
        <taxon>Fungi</taxon>
        <taxon>Dikarya</taxon>
        <taxon>Basidiomycota</taxon>
        <taxon>Agaricomycotina</taxon>
        <taxon>Tremellomycetes</taxon>
        <taxon>Tremellales</taxon>
        <taxon>Bulleribasidiaceae</taxon>
        <taxon>Dioszegia</taxon>
    </lineage>
</organism>
<sequence>MSRNLASAIPRPHHTSQASAYAHRPRQVFGCCLAINFIGARFLLAPNVAAEGFGVAVDDARAFTAIKGIRDITSGIVPLVVWRVAGQSASGWAMTAAAVTPIGDALVVISRGGSWGTALGIHGATAAVLIATGQYLAK</sequence>
<dbReference type="RefSeq" id="XP_052948822.1">
    <property type="nucleotide sequence ID" value="XM_053091832.1"/>
</dbReference>
<evidence type="ECO:0008006" key="3">
    <source>
        <dbReference type="Google" id="ProtNLM"/>
    </source>
</evidence>
<dbReference type="Proteomes" id="UP001164286">
    <property type="component" value="Unassembled WGS sequence"/>
</dbReference>